<keyword evidence="1" id="KW-0378">Hydrolase</keyword>
<reference evidence="1 2" key="1">
    <citation type="submission" date="2024-01" db="EMBL/GenBank/DDBJ databases">
        <title>Niabella digestum sp. nov., isolated from waste digestion system.</title>
        <authorList>
            <person name="Zhang L."/>
        </authorList>
    </citation>
    <scope>NUCLEOTIDE SEQUENCE [LARGE SCALE GENOMIC DNA]</scope>
    <source>
        <strain evidence="1 2">A18</strain>
    </source>
</reference>
<name>A0ABU7RER7_9BACT</name>
<sequence length="279" mass="32726">MKVEIEKSIAIIVLIFAALNIYAQDTLVIRSKYLKQPDTVLVYKPRHSTSDRKFPVVYLLHGYSEHYMQWSSIINLQQLADQYGFAIVTPEGFATFYLNSPVDPSSQYEDFFYEELVPKIHQLIPVDDKNIFISGLSMGGFGALYHFIRHTDYYNTAAATSGALHIDPDKFLEYSFAFWKNDRLRRDAEKVFGDPKIYDWSSYKIIKLIKEYPDFNRAFLIDCGIEDPLYPLTEDLKKYCEVMNIPVTFMQAPGRHDGNYWHSSIEYHFVYFKQHLRKE</sequence>
<dbReference type="InterPro" id="IPR029058">
    <property type="entry name" value="AB_hydrolase_fold"/>
</dbReference>
<protein>
    <submittedName>
        <fullName evidence="1">Alpha/beta hydrolase family protein</fullName>
    </submittedName>
</protein>
<dbReference type="Proteomes" id="UP001357452">
    <property type="component" value="Unassembled WGS sequence"/>
</dbReference>
<dbReference type="EMBL" id="JAZGLY010000002">
    <property type="protein sequence ID" value="MEE6186287.1"/>
    <property type="molecule type" value="Genomic_DNA"/>
</dbReference>
<dbReference type="GO" id="GO:0016787">
    <property type="term" value="F:hydrolase activity"/>
    <property type="evidence" value="ECO:0007669"/>
    <property type="project" value="UniProtKB-KW"/>
</dbReference>
<evidence type="ECO:0000313" key="1">
    <source>
        <dbReference type="EMBL" id="MEE6186287.1"/>
    </source>
</evidence>
<keyword evidence="2" id="KW-1185">Reference proteome</keyword>
<organism evidence="1 2">
    <name type="scientific">Niabella digestorum</name>
    <dbReference type="NCBI Taxonomy" id="3117701"/>
    <lineage>
        <taxon>Bacteria</taxon>
        <taxon>Pseudomonadati</taxon>
        <taxon>Bacteroidota</taxon>
        <taxon>Chitinophagia</taxon>
        <taxon>Chitinophagales</taxon>
        <taxon>Chitinophagaceae</taxon>
        <taxon>Niabella</taxon>
    </lineage>
</organism>
<dbReference type="RefSeq" id="WP_330973697.1">
    <property type="nucleotide sequence ID" value="NZ_JAZGLY010000002.1"/>
</dbReference>
<dbReference type="PANTHER" id="PTHR48098:SF1">
    <property type="entry name" value="DIACYLGLYCEROL ACYLTRANSFERASE_MYCOLYLTRANSFERASE AG85A"/>
    <property type="match status" value="1"/>
</dbReference>
<comment type="caution">
    <text evidence="1">The sequence shown here is derived from an EMBL/GenBank/DDBJ whole genome shotgun (WGS) entry which is preliminary data.</text>
</comment>
<dbReference type="PANTHER" id="PTHR48098">
    <property type="entry name" value="ENTEROCHELIN ESTERASE-RELATED"/>
    <property type="match status" value="1"/>
</dbReference>
<evidence type="ECO:0000313" key="2">
    <source>
        <dbReference type="Proteomes" id="UP001357452"/>
    </source>
</evidence>
<proteinExistence type="predicted"/>
<dbReference type="SUPFAM" id="SSF53474">
    <property type="entry name" value="alpha/beta-Hydrolases"/>
    <property type="match status" value="1"/>
</dbReference>
<dbReference type="InterPro" id="IPR000801">
    <property type="entry name" value="Esterase-like"/>
</dbReference>
<dbReference type="InterPro" id="IPR050583">
    <property type="entry name" value="Mycobacterial_A85_antigen"/>
</dbReference>
<gene>
    <name evidence="1" type="ORF">V2H41_03290</name>
</gene>
<dbReference type="Gene3D" id="3.40.50.1820">
    <property type="entry name" value="alpha/beta hydrolase"/>
    <property type="match status" value="1"/>
</dbReference>
<dbReference type="Pfam" id="PF00756">
    <property type="entry name" value="Esterase"/>
    <property type="match status" value="1"/>
</dbReference>
<accession>A0ABU7RER7</accession>